<dbReference type="Gene3D" id="2.40.30.170">
    <property type="match status" value="1"/>
</dbReference>
<evidence type="ECO:0000256" key="1">
    <source>
        <dbReference type="ARBA" id="ARBA00004196"/>
    </source>
</evidence>
<dbReference type="InterPro" id="IPR058627">
    <property type="entry name" value="MdtA-like_C"/>
</dbReference>
<dbReference type="Gene3D" id="2.40.50.100">
    <property type="match status" value="1"/>
</dbReference>
<dbReference type="SUPFAM" id="SSF111369">
    <property type="entry name" value="HlyD-like secretion proteins"/>
    <property type="match status" value="1"/>
</dbReference>
<name>A0A2P8D1T0_9BACT</name>
<reference evidence="6 7" key="1">
    <citation type="submission" date="2018-03" db="EMBL/GenBank/DDBJ databases">
        <title>Genomic Encyclopedia of Type Strains, Phase III (KMG-III): the genomes of soil and plant-associated and newly described type strains.</title>
        <authorList>
            <person name="Whitman W."/>
        </authorList>
    </citation>
    <scope>NUCLEOTIDE SEQUENCE [LARGE SCALE GENOMIC DNA]</scope>
    <source>
        <strain evidence="6 7">CGMCC 1.12700</strain>
    </source>
</reference>
<feature type="domain" description="Multidrug resistance protein MdtA-like C-terminal permuted SH3" evidence="5">
    <location>
        <begin position="273"/>
        <end position="331"/>
    </location>
</feature>
<comment type="caution">
    <text evidence="6">The sequence shown here is derived from an EMBL/GenBank/DDBJ whole genome shotgun (WGS) entry which is preliminary data.</text>
</comment>
<dbReference type="GO" id="GO:0046677">
    <property type="term" value="P:response to antibiotic"/>
    <property type="evidence" value="ECO:0007669"/>
    <property type="project" value="TreeGrafter"/>
</dbReference>
<keyword evidence="7" id="KW-1185">Reference proteome</keyword>
<dbReference type="AlphaFoldDB" id="A0A2P8D1T0"/>
<dbReference type="InterPro" id="IPR058625">
    <property type="entry name" value="MdtA-like_BSH"/>
</dbReference>
<gene>
    <name evidence="6" type="ORF">B0I18_106187</name>
</gene>
<dbReference type="Gene3D" id="1.10.287.470">
    <property type="entry name" value="Helix hairpin bin"/>
    <property type="match status" value="1"/>
</dbReference>
<dbReference type="EMBL" id="PYGD01000006">
    <property type="protein sequence ID" value="PSK91175.1"/>
    <property type="molecule type" value="Genomic_DNA"/>
</dbReference>
<dbReference type="Gene3D" id="2.40.420.20">
    <property type="match status" value="1"/>
</dbReference>
<dbReference type="GO" id="GO:0030313">
    <property type="term" value="C:cell envelope"/>
    <property type="evidence" value="ECO:0007669"/>
    <property type="project" value="UniProtKB-SubCell"/>
</dbReference>
<accession>A0A2P8D1T0</accession>
<dbReference type="InterPro" id="IPR058626">
    <property type="entry name" value="MdtA-like_b-barrel"/>
</dbReference>
<comment type="subcellular location">
    <subcellularLocation>
        <location evidence="1">Cell envelope</location>
    </subcellularLocation>
</comment>
<evidence type="ECO:0000259" key="4">
    <source>
        <dbReference type="Pfam" id="PF25944"/>
    </source>
</evidence>
<dbReference type="PANTHER" id="PTHR30158">
    <property type="entry name" value="ACRA/E-RELATED COMPONENT OF DRUG EFFLUX TRANSPORTER"/>
    <property type="match status" value="1"/>
</dbReference>
<evidence type="ECO:0000256" key="2">
    <source>
        <dbReference type="ARBA" id="ARBA00009477"/>
    </source>
</evidence>
<proteinExistence type="inferred from homology"/>
<dbReference type="GO" id="GO:0022857">
    <property type="term" value="F:transmembrane transporter activity"/>
    <property type="evidence" value="ECO:0007669"/>
    <property type="project" value="InterPro"/>
</dbReference>
<dbReference type="InterPro" id="IPR006143">
    <property type="entry name" value="RND_pump_MFP"/>
</dbReference>
<dbReference type="RefSeq" id="WP_106523774.1">
    <property type="nucleotide sequence ID" value="NZ_PYGD01000006.1"/>
</dbReference>
<dbReference type="GO" id="GO:0005886">
    <property type="term" value="C:plasma membrane"/>
    <property type="evidence" value="ECO:0007669"/>
    <property type="project" value="TreeGrafter"/>
</dbReference>
<evidence type="ECO:0000313" key="6">
    <source>
        <dbReference type="EMBL" id="PSK91175.1"/>
    </source>
</evidence>
<protein>
    <submittedName>
        <fullName evidence="6">Membrane fusion protein (Multidrug efflux system)</fullName>
    </submittedName>
</protein>
<dbReference type="Pfam" id="PF25944">
    <property type="entry name" value="Beta-barrel_RND"/>
    <property type="match status" value="1"/>
</dbReference>
<dbReference type="PANTHER" id="PTHR30158:SF23">
    <property type="entry name" value="MULTIDRUG RESISTANCE PROTEIN MEXA"/>
    <property type="match status" value="1"/>
</dbReference>
<evidence type="ECO:0000259" key="5">
    <source>
        <dbReference type="Pfam" id="PF25967"/>
    </source>
</evidence>
<evidence type="ECO:0000259" key="3">
    <source>
        <dbReference type="Pfam" id="PF25917"/>
    </source>
</evidence>
<feature type="domain" description="Multidrug resistance protein MdtA-like barrel-sandwich hybrid" evidence="3">
    <location>
        <begin position="56"/>
        <end position="177"/>
    </location>
</feature>
<evidence type="ECO:0000313" key="7">
    <source>
        <dbReference type="Proteomes" id="UP000240572"/>
    </source>
</evidence>
<dbReference type="Proteomes" id="UP000240572">
    <property type="component" value="Unassembled WGS sequence"/>
</dbReference>
<dbReference type="Pfam" id="PF25917">
    <property type="entry name" value="BSH_RND"/>
    <property type="match status" value="1"/>
</dbReference>
<organism evidence="6 7">
    <name type="scientific">Taibaiella chishuiensis</name>
    <dbReference type="NCBI Taxonomy" id="1434707"/>
    <lineage>
        <taxon>Bacteria</taxon>
        <taxon>Pseudomonadati</taxon>
        <taxon>Bacteroidota</taxon>
        <taxon>Chitinophagia</taxon>
        <taxon>Chitinophagales</taxon>
        <taxon>Chitinophagaceae</taxon>
        <taxon>Taibaiella</taxon>
    </lineage>
</organism>
<feature type="domain" description="Multidrug resistance protein MdtA-like beta-barrel" evidence="4">
    <location>
        <begin position="188"/>
        <end position="267"/>
    </location>
</feature>
<dbReference type="OrthoDB" id="9801814at2"/>
<dbReference type="NCBIfam" id="TIGR01730">
    <property type="entry name" value="RND_mfp"/>
    <property type="match status" value="1"/>
</dbReference>
<sequence length="358" mass="40544">MNKKLMLMGLCALVGYTSCKTSEKEKEVETKLLATSPLQVDTAIYTDYVCQIRSIRHIELRAQERGYLEKSYVDEGQFVRKGQLLFQIMPQLYGAEMEKAAAEVNFAEIEYQNTKKLADSNIVAPNELAMSKAKLNKAKAELSLNKVHLQFTEIRAPFDGIIDRLQVRPGSLVDEGALLTTLADNSHMWVYFNVPEAEYLDYSTKEARDTPKVSLQMANHQMFPYPGVVETIEADFDNETGNIPFRATFPNPKGLLRHGETGTIKMLVPLKGAVIIPQKATFEILDKKYVFVINKDNQVKTREITVGAEMENLYAVKGLAPTDKILLEGLRKVKENDKIKYDFREPRTVMSQLNLHAE</sequence>
<dbReference type="Pfam" id="PF25967">
    <property type="entry name" value="RND-MFP_C"/>
    <property type="match status" value="1"/>
</dbReference>
<comment type="similarity">
    <text evidence="2">Belongs to the membrane fusion protein (MFP) (TC 8.A.1) family.</text>
</comment>